<dbReference type="SUPFAM" id="SSF69322">
    <property type="entry name" value="Tricorn protease domain 2"/>
    <property type="match status" value="1"/>
</dbReference>
<accession>A0A0K1Q452</accession>
<reference evidence="2 3" key="1">
    <citation type="submission" date="2015-08" db="EMBL/GenBank/DDBJ databases">
        <authorList>
            <person name="Babu N.S."/>
            <person name="Beckwith C.J."/>
            <person name="Beseler K.G."/>
            <person name="Brison A."/>
            <person name="Carone J.V."/>
            <person name="Caskin T.P."/>
            <person name="Diamond M."/>
            <person name="Durham M.E."/>
            <person name="Foxe J.M."/>
            <person name="Go M."/>
            <person name="Henderson B.A."/>
            <person name="Jones I.B."/>
            <person name="McGettigan J.A."/>
            <person name="Micheletti S.J."/>
            <person name="Nasrallah M.E."/>
            <person name="Ortiz D."/>
            <person name="Piller C.R."/>
            <person name="Privatt S.R."/>
            <person name="Schneider S.L."/>
            <person name="Sharp S."/>
            <person name="Smith T.C."/>
            <person name="Stanton J.D."/>
            <person name="Ullery H.E."/>
            <person name="Wilson R.J."/>
            <person name="Serrano M.G."/>
            <person name="Buck G."/>
            <person name="Lee V."/>
            <person name="Wang Y."/>
            <person name="Carvalho R."/>
            <person name="Voegtly L."/>
            <person name="Shi R."/>
            <person name="Duckworth R."/>
            <person name="Johnson A."/>
            <person name="Loviza R."/>
            <person name="Walstead R."/>
            <person name="Shah Z."/>
            <person name="Kiflezghi M."/>
            <person name="Wade K."/>
            <person name="Ball S.L."/>
            <person name="Bradley K.W."/>
            <person name="Asai D.J."/>
            <person name="Bowman C.A."/>
            <person name="Russell D.A."/>
            <person name="Pope W.H."/>
            <person name="Jacobs-Sera D."/>
            <person name="Hendrix R.W."/>
            <person name="Hatfull G.F."/>
        </authorList>
    </citation>
    <scope>NUCLEOTIDE SEQUENCE [LARGE SCALE GENOMIC DNA]</scope>
    <source>
        <strain evidence="2 3">DSM 27648</strain>
    </source>
</reference>
<name>A0A0K1Q452_9BACT</name>
<dbReference type="InterPro" id="IPR018247">
    <property type="entry name" value="EF_Hand_1_Ca_BS"/>
</dbReference>
<dbReference type="GO" id="GO:0005509">
    <property type="term" value="F:calcium ion binding"/>
    <property type="evidence" value="ECO:0007669"/>
    <property type="project" value="InterPro"/>
</dbReference>
<dbReference type="SUPFAM" id="SSF103647">
    <property type="entry name" value="TSP type-3 repeat"/>
    <property type="match status" value="1"/>
</dbReference>
<keyword evidence="3" id="KW-1185">Reference proteome</keyword>
<evidence type="ECO:0000313" key="2">
    <source>
        <dbReference type="EMBL" id="AKV00509.1"/>
    </source>
</evidence>
<dbReference type="Proteomes" id="UP000064967">
    <property type="component" value="Chromosome"/>
</dbReference>
<dbReference type="AlphaFoldDB" id="A0A0K1Q452"/>
<evidence type="ECO:0000256" key="1">
    <source>
        <dbReference type="SAM" id="SignalP"/>
    </source>
</evidence>
<keyword evidence="1" id="KW-0732">Signal</keyword>
<dbReference type="RefSeq" id="WP_146651794.1">
    <property type="nucleotide sequence ID" value="NZ_CP012333.1"/>
</dbReference>
<dbReference type="EMBL" id="CP012333">
    <property type="protein sequence ID" value="AKV00509.1"/>
    <property type="molecule type" value="Genomic_DNA"/>
</dbReference>
<protein>
    <submittedName>
        <fullName evidence="2">Thrombospondin 1</fullName>
    </submittedName>
</protein>
<gene>
    <name evidence="2" type="ORF">AKJ09_07172</name>
</gene>
<dbReference type="KEGG" id="llu:AKJ09_07172"/>
<sequence>MKTTNRFVRWLSAAFLVTSIGTVARDASADDFADYSTRPTFALKPPVTTTPGFGTLYGTFSSKTDVVVDGYTLKGRIFAVDGGTIWLQKNYGASVWVKIASSARHMDPSFARVTPDGKTFAIGTQSGSPIFIGATSLFSVKSPPELSTVTGVKSVIAQFYDGVWRDNRYLFINAGAANGSTVYAIDASLADPASAFIPILPDIPGASSGLAFDKSGNFITGNGYTYAGDVSRTGQLKIWSAADIAAALAGTPLSYLNSGHVLADSILSAAYLGVDANNNLYVGGGGRFDTGDVGYAGLVSGTVITRVLAGGAPVNKASSTEYTEIAPDPCRNDDTTQVTYVEELKMAIVTAKMTSKPPNCAEFDDYDDPTNTAVQLYFAPDAPDTDGDGIPDGADNAWLTPNPDQTDSDGDGFGDVADADFNNDDVVDDKDLSIFVDTYLATKTDPNFDARPDFDGNGKIDDADYAVFLKYWGKAAPFY</sequence>
<dbReference type="Gene3D" id="4.10.1080.10">
    <property type="entry name" value="TSP type-3 repeat"/>
    <property type="match status" value="1"/>
</dbReference>
<evidence type="ECO:0000313" key="3">
    <source>
        <dbReference type="Proteomes" id="UP000064967"/>
    </source>
</evidence>
<dbReference type="PROSITE" id="PS00018">
    <property type="entry name" value="EF_HAND_1"/>
    <property type="match status" value="1"/>
</dbReference>
<organism evidence="2 3">
    <name type="scientific">Labilithrix luteola</name>
    <dbReference type="NCBI Taxonomy" id="1391654"/>
    <lineage>
        <taxon>Bacteria</taxon>
        <taxon>Pseudomonadati</taxon>
        <taxon>Myxococcota</taxon>
        <taxon>Polyangia</taxon>
        <taxon>Polyangiales</taxon>
        <taxon>Labilitrichaceae</taxon>
        <taxon>Labilithrix</taxon>
    </lineage>
</organism>
<dbReference type="OrthoDB" id="5488061at2"/>
<feature type="chain" id="PRO_5005466780" evidence="1">
    <location>
        <begin position="30"/>
        <end position="479"/>
    </location>
</feature>
<dbReference type="InterPro" id="IPR028974">
    <property type="entry name" value="TSP_type-3_rpt"/>
</dbReference>
<proteinExistence type="predicted"/>
<feature type="signal peptide" evidence="1">
    <location>
        <begin position="1"/>
        <end position="29"/>
    </location>
</feature>
<dbReference type="STRING" id="1391654.AKJ09_07172"/>